<comment type="similarity">
    <text evidence="3">Belongs to the flagella basal body rod proteins family.</text>
</comment>
<dbReference type="InterPro" id="IPR010930">
    <property type="entry name" value="Flg_bb/hook_C_dom"/>
</dbReference>
<keyword evidence="6" id="KW-0975">Bacterial flagellum</keyword>
<dbReference type="InterPro" id="IPR002035">
    <property type="entry name" value="VWF_A"/>
</dbReference>
<accession>A0A1I0AG70</accession>
<name>A0A1I0AG70_9BACI</name>
<dbReference type="SUPFAM" id="SSF64518">
    <property type="entry name" value="Phase 1 flagellin"/>
    <property type="match status" value="1"/>
</dbReference>
<dbReference type="GO" id="GO:0009424">
    <property type="term" value="C:bacterial-type flagellum hook"/>
    <property type="evidence" value="ECO:0007669"/>
    <property type="project" value="InterPro"/>
</dbReference>
<keyword evidence="9" id="KW-0969">Cilium</keyword>
<evidence type="ECO:0000313" key="10">
    <source>
        <dbReference type="Proteomes" id="UP000198618"/>
    </source>
</evidence>
<dbReference type="GO" id="GO:0005576">
    <property type="term" value="C:extracellular region"/>
    <property type="evidence" value="ECO:0007669"/>
    <property type="project" value="UniProtKB-SubCell"/>
</dbReference>
<dbReference type="SUPFAM" id="SSF53300">
    <property type="entry name" value="vWA-like"/>
    <property type="match status" value="1"/>
</dbReference>
<comment type="subcellular location">
    <subcellularLocation>
        <location evidence="1">Bacterial flagellum</location>
    </subcellularLocation>
    <subcellularLocation>
        <location evidence="2">Secreted</location>
    </subcellularLocation>
</comment>
<dbReference type="Gene3D" id="3.40.50.410">
    <property type="entry name" value="von Willebrand factor, type A domain"/>
    <property type="match status" value="1"/>
</dbReference>
<evidence type="ECO:0000256" key="6">
    <source>
        <dbReference type="ARBA" id="ARBA00023143"/>
    </source>
</evidence>
<evidence type="ECO:0000259" key="8">
    <source>
        <dbReference type="PROSITE" id="PS50234"/>
    </source>
</evidence>
<dbReference type="InterPro" id="IPR036465">
    <property type="entry name" value="vWFA_dom_sf"/>
</dbReference>
<keyword evidence="10" id="KW-1185">Reference proteome</keyword>
<proteinExistence type="inferred from homology"/>
<dbReference type="Pfam" id="PF00092">
    <property type="entry name" value="VWA"/>
    <property type="match status" value="1"/>
</dbReference>
<keyword evidence="9" id="KW-0966">Cell projection</keyword>
<sequence>MGFNGIEVAKNAILTQRSAITTTGHNISNVNTEGYSRQRVNLAETTPMPVESRNKIKLPGQLGTGVEAGTVQRIRDQFFDFQYRNENSKIGYYETKADSLQRIENVMTEPSRQGLSETMNKFWQSLQDLSVDPSHSGTRAVVRERGIAVADTFNYLSETLQSMQQEKKTEMDAKVNEVNDIANKINQLNREISDLENNGYLPNDLYDTRDQLVDQLSEIVNVKVTTIKSGQGSMAIADGVYSIEIVDDDGYSLFGGDKLVNGSSFSTNELQLNEDGKNGSVHSISLGSSTIDAHQFQSKGELQALIESYGYENENGDVAGIFPNMLAKLDNMAYIFAAEFNKVHKDGNSLHEIDNGPEEILFFSDAINDRVASYPKDTTDIVFVVDNSGTMSPKLESVAEKLGDFADAIKGGTEREIQFGLVKYVEDNKAVNFEGGDRWTTDVSKIQEAIQKTDLDGSQEDLLGAINNVLPLYGDQETFKHIVFITDEGDFGNLAAHDVIDQFTNRGIQIHGIYPPNTYNVEDLTNITDQSGGVSLDIEEDDWPDDLVNVLGTSIKDYIETAGNGEKFFKEGFASRISVSQDILNDIDKIAAANGDSVGDGSNANELADVGTTAFSYDASNELADFRSYYESVIGSLGVESKEAQRLERNADTIRQSVNERRQSISSVSLDEEMARMIEFQHAYNAAARNMTVMDEVLDRIINQLG</sequence>
<dbReference type="Pfam" id="PF22638">
    <property type="entry name" value="FlgK_D1"/>
    <property type="match status" value="1"/>
</dbReference>
<evidence type="ECO:0000256" key="5">
    <source>
        <dbReference type="ARBA" id="ARBA00022525"/>
    </source>
</evidence>
<dbReference type="AlphaFoldDB" id="A0A1I0AG70"/>
<dbReference type="Proteomes" id="UP000198618">
    <property type="component" value="Unassembled WGS sequence"/>
</dbReference>
<dbReference type="RefSeq" id="WP_090867567.1">
    <property type="nucleotide sequence ID" value="NZ_FOHE01000003.1"/>
</dbReference>
<keyword evidence="7" id="KW-0175">Coiled coil</keyword>
<keyword evidence="5" id="KW-0964">Secreted</keyword>
<dbReference type="STRING" id="930131.SAMN05216389_103197"/>
<protein>
    <recommendedName>
        <fullName evidence="4">Flagellar hook-associated protein 1</fullName>
    </recommendedName>
</protein>
<reference evidence="9 10" key="1">
    <citation type="submission" date="2016-10" db="EMBL/GenBank/DDBJ databases">
        <authorList>
            <person name="de Groot N.N."/>
        </authorList>
    </citation>
    <scope>NUCLEOTIDE SEQUENCE [LARGE SCALE GENOMIC DNA]</scope>
    <source>
        <strain evidence="9 10">IBRC-M 10780</strain>
    </source>
</reference>
<dbReference type="PROSITE" id="PS50234">
    <property type="entry name" value="VWFA"/>
    <property type="match status" value="1"/>
</dbReference>
<dbReference type="CDD" id="cd00198">
    <property type="entry name" value="vWFA"/>
    <property type="match status" value="1"/>
</dbReference>
<dbReference type="PANTHER" id="PTHR30033">
    <property type="entry name" value="FLAGELLAR HOOK-ASSOCIATED PROTEIN 1"/>
    <property type="match status" value="1"/>
</dbReference>
<dbReference type="Pfam" id="PF06429">
    <property type="entry name" value="Flg_bbr_C"/>
    <property type="match status" value="1"/>
</dbReference>
<dbReference type="InterPro" id="IPR002371">
    <property type="entry name" value="FlgK"/>
</dbReference>
<evidence type="ECO:0000256" key="4">
    <source>
        <dbReference type="ARBA" id="ARBA00016244"/>
    </source>
</evidence>
<dbReference type="GO" id="GO:0005198">
    <property type="term" value="F:structural molecule activity"/>
    <property type="evidence" value="ECO:0007669"/>
    <property type="project" value="InterPro"/>
</dbReference>
<feature type="domain" description="VWFA" evidence="8">
    <location>
        <begin position="380"/>
        <end position="555"/>
    </location>
</feature>
<dbReference type="GO" id="GO:0044780">
    <property type="term" value="P:bacterial-type flagellum assembly"/>
    <property type="evidence" value="ECO:0007669"/>
    <property type="project" value="InterPro"/>
</dbReference>
<evidence type="ECO:0000256" key="3">
    <source>
        <dbReference type="ARBA" id="ARBA00009677"/>
    </source>
</evidence>
<gene>
    <name evidence="9" type="ORF">SAMN05216389_103197</name>
</gene>
<dbReference type="PANTHER" id="PTHR30033:SF1">
    <property type="entry name" value="FLAGELLAR HOOK-ASSOCIATED PROTEIN 1"/>
    <property type="match status" value="1"/>
</dbReference>
<dbReference type="OrthoDB" id="9802553at2"/>
<organism evidence="9 10">
    <name type="scientific">Oceanobacillus limi</name>
    <dbReference type="NCBI Taxonomy" id="930131"/>
    <lineage>
        <taxon>Bacteria</taxon>
        <taxon>Bacillati</taxon>
        <taxon>Bacillota</taxon>
        <taxon>Bacilli</taxon>
        <taxon>Bacillales</taxon>
        <taxon>Bacillaceae</taxon>
        <taxon>Oceanobacillus</taxon>
    </lineage>
</organism>
<dbReference type="InterPro" id="IPR053927">
    <property type="entry name" value="FlgK_helical"/>
</dbReference>
<dbReference type="NCBIfam" id="TIGR02492">
    <property type="entry name" value="flgK_ends"/>
    <property type="match status" value="1"/>
</dbReference>
<dbReference type="EMBL" id="FOHE01000003">
    <property type="protein sequence ID" value="SES92253.1"/>
    <property type="molecule type" value="Genomic_DNA"/>
</dbReference>
<evidence type="ECO:0000256" key="7">
    <source>
        <dbReference type="SAM" id="Coils"/>
    </source>
</evidence>
<feature type="coiled-coil region" evidence="7">
    <location>
        <begin position="171"/>
        <end position="198"/>
    </location>
</feature>
<evidence type="ECO:0000256" key="1">
    <source>
        <dbReference type="ARBA" id="ARBA00004365"/>
    </source>
</evidence>
<evidence type="ECO:0000313" key="9">
    <source>
        <dbReference type="EMBL" id="SES92253.1"/>
    </source>
</evidence>
<dbReference type="SMART" id="SM00327">
    <property type="entry name" value="VWA"/>
    <property type="match status" value="1"/>
</dbReference>
<evidence type="ECO:0000256" key="2">
    <source>
        <dbReference type="ARBA" id="ARBA00004613"/>
    </source>
</evidence>
<keyword evidence="9" id="KW-0282">Flagellum</keyword>